<feature type="binding site" evidence="16">
    <location>
        <position position="212"/>
    </location>
    <ligand>
        <name>S-adenosyl-L-methionine</name>
        <dbReference type="ChEBI" id="CHEBI:59789"/>
        <label>2</label>
    </ligand>
</feature>
<evidence type="ECO:0000256" key="8">
    <source>
        <dbReference type="ARBA" id="ARBA00022723"/>
    </source>
</evidence>
<comment type="caution">
    <text evidence="19">The sequence shown here is derived from an EMBL/GenBank/DDBJ whole genome shotgun (WGS) entry which is preliminary data.</text>
</comment>
<dbReference type="SUPFAM" id="SSF102114">
    <property type="entry name" value="Radical SAM enzymes"/>
    <property type="match status" value="1"/>
</dbReference>
<dbReference type="Pfam" id="PF06969">
    <property type="entry name" value="HemN_C"/>
    <property type="match status" value="1"/>
</dbReference>
<evidence type="ECO:0000256" key="15">
    <source>
        <dbReference type="PIRNR" id="PIRNR000167"/>
    </source>
</evidence>
<evidence type="ECO:0000313" key="19">
    <source>
        <dbReference type="EMBL" id="KZN63102.1"/>
    </source>
</evidence>
<feature type="binding site" evidence="17">
    <location>
        <position position="72"/>
    </location>
    <ligand>
        <name>[4Fe-4S] cluster</name>
        <dbReference type="ChEBI" id="CHEBI:49883"/>
        <note>4Fe-4S-S-AdoMet</note>
    </ligand>
</feature>
<reference evidence="19 20" key="1">
    <citation type="submission" date="2013-07" db="EMBL/GenBank/DDBJ databases">
        <title>Comparative Genomic and Metabolomic Analysis of Twelve Strains of Pseudoalteromonas luteoviolacea.</title>
        <authorList>
            <person name="Vynne N.G."/>
            <person name="Mansson M."/>
            <person name="Gram L."/>
        </authorList>
    </citation>
    <scope>NUCLEOTIDE SEQUENCE [LARGE SCALE GENOMIC DNA]</scope>
    <source>
        <strain evidence="19 20">CPMOR-1</strain>
    </source>
</reference>
<evidence type="ECO:0000256" key="3">
    <source>
        <dbReference type="ARBA" id="ARBA00005493"/>
    </source>
</evidence>
<dbReference type="PIRSF" id="PIRSF000167">
    <property type="entry name" value="HemN"/>
    <property type="match status" value="1"/>
</dbReference>
<comment type="subcellular location">
    <subcellularLocation>
        <location evidence="1 15">Cytoplasm</location>
    </subcellularLocation>
</comment>
<evidence type="ECO:0000256" key="17">
    <source>
        <dbReference type="PIRSR" id="PIRSR000167-2"/>
    </source>
</evidence>
<comment type="subunit">
    <text evidence="4">Monomer.</text>
</comment>
<dbReference type="EC" id="1.3.98.3" evidence="15"/>
<proteinExistence type="inferred from homology"/>
<feature type="binding site" evidence="16">
    <location>
        <position position="115"/>
    </location>
    <ligand>
        <name>S-adenosyl-L-methionine</name>
        <dbReference type="ChEBI" id="CHEBI:59789"/>
        <label>1</label>
    </ligand>
</feature>
<dbReference type="PATRIC" id="fig|1365248.3.peg.2585"/>
<dbReference type="FunFam" id="3.80.30.20:FF:000012">
    <property type="entry name" value="Coproporphyrinogen-III oxidase"/>
    <property type="match status" value="1"/>
</dbReference>
<feature type="binding site" evidence="16">
    <location>
        <position position="246"/>
    </location>
    <ligand>
        <name>S-adenosyl-L-methionine</name>
        <dbReference type="ChEBI" id="CHEBI:59789"/>
        <label>2</label>
    </ligand>
</feature>
<feature type="binding site" evidence="17">
    <location>
        <position position="65"/>
    </location>
    <ligand>
        <name>[4Fe-4S] cluster</name>
        <dbReference type="ChEBI" id="CHEBI:49883"/>
        <note>4Fe-4S-S-AdoMet</note>
    </ligand>
</feature>
<keyword evidence="10 15" id="KW-0408">Iron</keyword>
<comment type="function">
    <text evidence="13">Involved in the heme biosynthesis. Catalyzes the anaerobic oxidative decarboxylation of propionate groups of rings A and B of coproporphyrinogen III to yield the vinyl groups in protoporphyrinogen IX.</text>
</comment>
<keyword evidence="7 15" id="KW-0949">S-adenosyl-L-methionine</keyword>
<dbReference type="UniPathway" id="UPA00251">
    <property type="reaction ID" value="UER00323"/>
</dbReference>
<evidence type="ECO:0000256" key="11">
    <source>
        <dbReference type="ARBA" id="ARBA00023014"/>
    </source>
</evidence>
<keyword evidence="12 15" id="KW-0627">Porphyrin biosynthesis</keyword>
<dbReference type="FunFam" id="1.10.10.920:FF:000001">
    <property type="entry name" value="Coproporphyrinogen-III oxidase"/>
    <property type="match status" value="1"/>
</dbReference>
<dbReference type="AlphaFoldDB" id="A0A167KPY3"/>
<dbReference type="GO" id="GO:0051989">
    <property type="term" value="F:coproporphyrinogen dehydrogenase activity"/>
    <property type="evidence" value="ECO:0007669"/>
    <property type="project" value="UniProtKB-EC"/>
</dbReference>
<dbReference type="SFLD" id="SFLDS00029">
    <property type="entry name" value="Radical_SAM"/>
    <property type="match status" value="1"/>
</dbReference>
<dbReference type="Gene3D" id="1.10.10.920">
    <property type="match status" value="1"/>
</dbReference>
<feature type="binding site" evidence="17">
    <location>
        <position position="69"/>
    </location>
    <ligand>
        <name>[4Fe-4S] cluster</name>
        <dbReference type="ChEBI" id="CHEBI:49883"/>
        <note>4Fe-4S-S-AdoMet</note>
    </ligand>
</feature>
<dbReference type="EMBL" id="AUYC01000029">
    <property type="protein sequence ID" value="KZN63102.1"/>
    <property type="molecule type" value="Genomic_DNA"/>
</dbReference>
<feature type="binding site" evidence="16">
    <location>
        <position position="148"/>
    </location>
    <ligand>
        <name>S-adenosyl-L-methionine</name>
        <dbReference type="ChEBI" id="CHEBI:59789"/>
        <label>1</label>
    </ligand>
</feature>
<evidence type="ECO:0000256" key="14">
    <source>
        <dbReference type="ARBA" id="ARBA00048321"/>
    </source>
</evidence>
<comment type="pathway">
    <text evidence="2 15">Porphyrin-containing compound metabolism; protoporphyrin-IX biosynthesis; protoporphyrinogen-IX from coproporphyrinogen-III (AdoMet route): step 1/1.</text>
</comment>
<evidence type="ECO:0000259" key="18">
    <source>
        <dbReference type="PROSITE" id="PS51918"/>
    </source>
</evidence>
<feature type="binding site" evidence="16">
    <location>
        <position position="59"/>
    </location>
    <ligand>
        <name>S-adenosyl-L-methionine</name>
        <dbReference type="ChEBI" id="CHEBI:59789"/>
        <label>1</label>
    </ligand>
</feature>
<evidence type="ECO:0000256" key="12">
    <source>
        <dbReference type="ARBA" id="ARBA00023244"/>
    </source>
</evidence>
<evidence type="ECO:0000256" key="4">
    <source>
        <dbReference type="ARBA" id="ARBA00011245"/>
    </source>
</evidence>
<protein>
    <recommendedName>
        <fullName evidence="15">Coproporphyrinogen-III oxidase</fullName>
        <ecNumber evidence="15">1.3.98.3</ecNumber>
    </recommendedName>
</protein>
<keyword evidence="6 15" id="KW-0963">Cytoplasm</keyword>
<evidence type="ECO:0000256" key="6">
    <source>
        <dbReference type="ARBA" id="ARBA00022490"/>
    </source>
</evidence>
<evidence type="ECO:0000256" key="1">
    <source>
        <dbReference type="ARBA" id="ARBA00004496"/>
    </source>
</evidence>
<dbReference type="InterPro" id="IPR058240">
    <property type="entry name" value="rSAM_sf"/>
</dbReference>
<dbReference type="NCBIfam" id="TIGR00538">
    <property type="entry name" value="hemN"/>
    <property type="match status" value="1"/>
</dbReference>
<dbReference type="GO" id="GO:0046872">
    <property type="term" value="F:metal ion binding"/>
    <property type="evidence" value="ECO:0007669"/>
    <property type="project" value="UniProtKB-KW"/>
</dbReference>
<keyword evidence="8 15" id="KW-0479">Metal-binding</keyword>
<evidence type="ECO:0000313" key="20">
    <source>
        <dbReference type="Proteomes" id="UP000076486"/>
    </source>
</evidence>
<dbReference type="Gene3D" id="3.20.20.70">
    <property type="entry name" value="Aldolase class I"/>
    <property type="match status" value="1"/>
</dbReference>
<feature type="binding site" evidence="16">
    <location>
        <begin position="116"/>
        <end position="117"/>
    </location>
    <ligand>
        <name>S-adenosyl-L-methionine</name>
        <dbReference type="ChEBI" id="CHEBI:59789"/>
        <label>2</label>
    </ligand>
</feature>
<dbReference type="InterPro" id="IPR010723">
    <property type="entry name" value="HemN_C"/>
</dbReference>
<name>A0A167KPY3_9GAMM</name>
<organism evidence="19 20">
    <name type="scientific">Pseudoalteromonas luteoviolacea CPMOR-1</name>
    <dbReference type="NCBI Taxonomy" id="1365248"/>
    <lineage>
        <taxon>Bacteria</taxon>
        <taxon>Pseudomonadati</taxon>
        <taxon>Pseudomonadota</taxon>
        <taxon>Gammaproteobacteria</taxon>
        <taxon>Alteromonadales</taxon>
        <taxon>Pseudoalteromonadaceae</taxon>
        <taxon>Pseudoalteromonas</taxon>
    </lineage>
</organism>
<dbReference type="InterPro" id="IPR034505">
    <property type="entry name" value="Coproporphyrinogen-III_oxidase"/>
</dbReference>
<keyword evidence="9 15" id="KW-0560">Oxidoreductase</keyword>
<dbReference type="GO" id="GO:0006782">
    <property type="term" value="P:protoporphyrinogen IX biosynthetic process"/>
    <property type="evidence" value="ECO:0007669"/>
    <property type="project" value="UniProtKB-UniPathway"/>
</dbReference>
<dbReference type="InterPro" id="IPR013785">
    <property type="entry name" value="Aldolase_TIM"/>
</dbReference>
<dbReference type="SFLD" id="SFLDF00277">
    <property type="entry name" value="oxygen-independent_coproporphy"/>
    <property type="match status" value="1"/>
</dbReference>
<evidence type="ECO:0000256" key="5">
    <source>
        <dbReference type="ARBA" id="ARBA00022485"/>
    </source>
</evidence>
<dbReference type="GO" id="GO:0005737">
    <property type="term" value="C:cytoplasm"/>
    <property type="evidence" value="ECO:0007669"/>
    <property type="project" value="UniProtKB-SubCell"/>
</dbReference>
<feature type="binding site" evidence="16">
    <location>
        <position position="175"/>
    </location>
    <ligand>
        <name>S-adenosyl-L-methionine</name>
        <dbReference type="ChEBI" id="CHEBI:59789"/>
        <label>2</label>
    </ligand>
</feature>
<accession>A0A167KPY3</accession>
<keyword evidence="11 15" id="KW-0411">Iron-sulfur</keyword>
<dbReference type="Pfam" id="PF04055">
    <property type="entry name" value="Radical_SAM"/>
    <property type="match status" value="1"/>
</dbReference>
<evidence type="ECO:0000256" key="13">
    <source>
        <dbReference type="ARBA" id="ARBA00024295"/>
    </source>
</evidence>
<dbReference type="InterPro" id="IPR007197">
    <property type="entry name" value="rSAM"/>
</dbReference>
<dbReference type="Proteomes" id="UP000076486">
    <property type="component" value="Unassembled WGS sequence"/>
</dbReference>
<feature type="domain" description="Radical SAM core" evidence="18">
    <location>
        <begin position="50"/>
        <end position="283"/>
    </location>
</feature>
<comment type="similarity">
    <text evidence="3 15">Belongs to the anaerobic coproporphyrinogen-III oxidase family.</text>
</comment>
<dbReference type="SFLD" id="SFLDG01082">
    <property type="entry name" value="B12-binding_domain_containing"/>
    <property type="match status" value="1"/>
</dbReference>
<dbReference type="InterPro" id="IPR006638">
    <property type="entry name" value="Elp3/MiaA/NifB-like_rSAM"/>
</dbReference>
<dbReference type="GO" id="GO:0004109">
    <property type="term" value="F:coproporphyrinogen oxidase activity"/>
    <property type="evidence" value="ECO:0007669"/>
    <property type="project" value="InterPro"/>
</dbReference>
<evidence type="ECO:0000256" key="9">
    <source>
        <dbReference type="ARBA" id="ARBA00023002"/>
    </source>
</evidence>
<gene>
    <name evidence="19" type="ORF">N473_01970</name>
</gene>
<comment type="cofactor">
    <cofactor evidence="15 17">
        <name>[4Fe-4S] cluster</name>
        <dbReference type="ChEBI" id="CHEBI:49883"/>
    </cofactor>
    <text evidence="15 17">Binds 1 [4Fe-4S] cluster. The cluster is coordinated with 3 cysteines and an exchangeable S-adenosyl-L-methionine.</text>
</comment>
<dbReference type="PANTHER" id="PTHR13932">
    <property type="entry name" value="COPROPORPHYRINIGEN III OXIDASE"/>
    <property type="match status" value="1"/>
</dbReference>
<dbReference type="SFLD" id="SFLDG01065">
    <property type="entry name" value="anaerobic_coproporphyrinogen-I"/>
    <property type="match status" value="1"/>
</dbReference>
<dbReference type="CDD" id="cd01335">
    <property type="entry name" value="Radical_SAM"/>
    <property type="match status" value="1"/>
</dbReference>
<dbReference type="PANTHER" id="PTHR13932:SF6">
    <property type="entry name" value="OXYGEN-INDEPENDENT COPROPORPHYRINOGEN III OXIDASE"/>
    <property type="match status" value="1"/>
</dbReference>
<keyword evidence="5 15" id="KW-0004">4Fe-4S</keyword>
<feature type="binding site" evidence="16">
    <location>
        <position position="187"/>
    </location>
    <ligand>
        <name>S-adenosyl-L-methionine</name>
        <dbReference type="ChEBI" id="CHEBI:59789"/>
        <label>2</label>
    </ligand>
</feature>
<dbReference type="PROSITE" id="PS51918">
    <property type="entry name" value="RADICAL_SAM"/>
    <property type="match status" value="1"/>
</dbReference>
<dbReference type="InterPro" id="IPR004558">
    <property type="entry name" value="Coprogen_oxidase_HemN"/>
</dbReference>
<comment type="catalytic activity">
    <reaction evidence="14 15">
        <text>coproporphyrinogen III + 2 S-adenosyl-L-methionine = protoporphyrinogen IX + 2 5'-deoxyadenosine + 2 L-methionine + 2 CO2</text>
        <dbReference type="Rhea" id="RHEA:15425"/>
        <dbReference type="ChEBI" id="CHEBI:16526"/>
        <dbReference type="ChEBI" id="CHEBI:17319"/>
        <dbReference type="ChEBI" id="CHEBI:57307"/>
        <dbReference type="ChEBI" id="CHEBI:57309"/>
        <dbReference type="ChEBI" id="CHEBI:57844"/>
        <dbReference type="ChEBI" id="CHEBI:59789"/>
        <dbReference type="EC" id="1.3.98.3"/>
    </reaction>
</comment>
<feature type="binding site" evidence="16">
    <location>
        <position position="332"/>
    </location>
    <ligand>
        <name>S-adenosyl-L-methionine</name>
        <dbReference type="ChEBI" id="CHEBI:59789"/>
        <label>1</label>
    </ligand>
</feature>
<evidence type="ECO:0000256" key="7">
    <source>
        <dbReference type="ARBA" id="ARBA00022691"/>
    </source>
</evidence>
<sequence length="460" mass="51896">MSAIVIKLPHWEDSLIQKYNISGPRYTSYPTALSLTSGYSQSDLTRAIASSANRALSLYIHIPFCHQLCYYCGCNKIITRHQSKADVYLDHLLQEIAAQAPLFQGYQVEQLHLGGGTPTFLTAEQMTRLIEALEQHFDFTHTAQRGIEIDPSSLANGMLESLKTLGFNRVSFGVQDFNDQVQTAVNRPQQIDEVLTVLQQARALGFKSINMDMIYGLPHQTPETYQATIEQLIELAPDRVSLFNYAHLPDRFAAQRKLKEHDMPTPEQKLAIFKATLERMTQAGYQYIGMDHFAKQDDELAIAQREGQLHRNFQGYTTHGNCDLLGLGVSSISQIGDAILQNEKDLKPYYQAVLERKNAISKGIALHQDDLIRAAVIKQLICHFDLDKTAINAQFNINFDDYFAQALQALAPLETDGLVINDQNTITVTAKGTLFIRIICMCFDAYLQQQIKNTRFSRVI</sequence>
<dbReference type="GO" id="GO:0051539">
    <property type="term" value="F:4 iron, 4 sulfur cluster binding"/>
    <property type="evidence" value="ECO:0007669"/>
    <property type="project" value="UniProtKB-KW"/>
</dbReference>
<evidence type="ECO:0000256" key="2">
    <source>
        <dbReference type="ARBA" id="ARBA00004785"/>
    </source>
</evidence>
<evidence type="ECO:0000256" key="10">
    <source>
        <dbReference type="ARBA" id="ARBA00023004"/>
    </source>
</evidence>
<dbReference type="SMART" id="SM00729">
    <property type="entry name" value="Elp3"/>
    <property type="match status" value="1"/>
</dbReference>
<feature type="binding site" evidence="16">
    <location>
        <begin position="71"/>
        <end position="73"/>
    </location>
    <ligand>
        <name>S-adenosyl-L-methionine</name>
        <dbReference type="ChEBI" id="CHEBI:59789"/>
        <label>2</label>
    </ligand>
</feature>
<evidence type="ECO:0000256" key="16">
    <source>
        <dbReference type="PIRSR" id="PIRSR000167-1"/>
    </source>
</evidence>